<feature type="binding site" evidence="17">
    <location>
        <begin position="365"/>
        <end position="369"/>
    </location>
    <ligand>
        <name>AMP</name>
        <dbReference type="ChEBI" id="CHEBI:456215"/>
    </ligand>
</feature>
<evidence type="ECO:0000256" key="1">
    <source>
        <dbReference type="ARBA" id="ARBA00000013"/>
    </source>
</evidence>
<comment type="catalytic activity">
    <reaction evidence="15 17 18">
        <text>(6S)-NADHX + ADP = AMP + phosphate + NADH + H(+)</text>
        <dbReference type="Rhea" id="RHEA:32223"/>
        <dbReference type="ChEBI" id="CHEBI:15378"/>
        <dbReference type="ChEBI" id="CHEBI:43474"/>
        <dbReference type="ChEBI" id="CHEBI:57945"/>
        <dbReference type="ChEBI" id="CHEBI:64074"/>
        <dbReference type="ChEBI" id="CHEBI:456215"/>
        <dbReference type="ChEBI" id="CHEBI:456216"/>
        <dbReference type="EC" id="4.2.1.136"/>
    </reaction>
</comment>
<comment type="similarity">
    <text evidence="17">Belongs to the NnrD/CARKD family.</text>
</comment>
<evidence type="ECO:0000256" key="10">
    <source>
        <dbReference type="ARBA" id="ARBA00023027"/>
    </source>
</evidence>
<accession>A0A5Q2RAK0</accession>
<evidence type="ECO:0000256" key="5">
    <source>
        <dbReference type="ARBA" id="ARBA00022723"/>
    </source>
</evidence>
<dbReference type="Gene3D" id="3.40.1190.20">
    <property type="match status" value="1"/>
</dbReference>
<evidence type="ECO:0000256" key="18">
    <source>
        <dbReference type="PIRNR" id="PIRNR017184"/>
    </source>
</evidence>
<gene>
    <name evidence="17" type="primary">nnrD</name>
    <name evidence="21" type="ORF">GH723_01545</name>
</gene>
<feature type="binding site" evidence="17">
    <location>
        <position position="279"/>
    </location>
    <ligand>
        <name>(6S)-NADPHX</name>
        <dbReference type="ChEBI" id="CHEBI:64076"/>
    </ligand>
</feature>
<feature type="domain" description="YjeF N-terminal" evidence="20">
    <location>
        <begin position="10"/>
        <end position="178"/>
    </location>
</feature>
<dbReference type="InterPro" id="IPR029056">
    <property type="entry name" value="Ribokinase-like"/>
</dbReference>
<dbReference type="EC" id="4.2.1.136" evidence="17"/>
<reference evidence="21 22" key="1">
    <citation type="submission" date="2019-11" db="EMBL/GenBank/DDBJ databases">
        <authorList>
            <person name="He Y."/>
        </authorList>
    </citation>
    <scope>NUCLEOTIDE SEQUENCE [LARGE SCALE GENOMIC DNA]</scope>
    <source>
        <strain evidence="21 22">SCSIO 58843</strain>
    </source>
</reference>
<dbReference type="RefSeq" id="WP_153758005.1">
    <property type="nucleotide sequence ID" value="NZ_CP045851.1"/>
</dbReference>
<keyword evidence="12 17" id="KW-0456">Lyase</keyword>
<keyword evidence="10 17" id="KW-0520">NAD</keyword>
<dbReference type="SUPFAM" id="SSF64153">
    <property type="entry name" value="YjeF N-terminal domain-like"/>
    <property type="match status" value="1"/>
</dbReference>
<comment type="subunit">
    <text evidence="17">Homotetramer.</text>
</comment>
<keyword evidence="11 18" id="KW-0413">Isomerase</keyword>
<evidence type="ECO:0000256" key="2">
    <source>
        <dbReference type="ARBA" id="ARBA00000909"/>
    </source>
</evidence>
<evidence type="ECO:0000256" key="14">
    <source>
        <dbReference type="ARBA" id="ARBA00025153"/>
    </source>
</evidence>
<dbReference type="HAMAP" id="MF_01965">
    <property type="entry name" value="NADHX_dehydratase"/>
    <property type="match status" value="1"/>
</dbReference>
<evidence type="ECO:0000259" key="19">
    <source>
        <dbReference type="PROSITE" id="PS51383"/>
    </source>
</evidence>
<evidence type="ECO:0000259" key="20">
    <source>
        <dbReference type="PROSITE" id="PS51385"/>
    </source>
</evidence>
<evidence type="ECO:0000256" key="4">
    <source>
        <dbReference type="ARBA" id="ARBA00009524"/>
    </source>
</evidence>
<comment type="catalytic activity">
    <reaction evidence="1 18">
        <text>(6R)-NADHX = (6S)-NADHX</text>
        <dbReference type="Rhea" id="RHEA:32215"/>
        <dbReference type="ChEBI" id="CHEBI:64074"/>
        <dbReference type="ChEBI" id="CHEBI:64075"/>
        <dbReference type="EC" id="5.1.99.6"/>
    </reaction>
</comment>
<evidence type="ECO:0000256" key="3">
    <source>
        <dbReference type="ARBA" id="ARBA00006001"/>
    </source>
</evidence>
<evidence type="ECO:0000256" key="8">
    <source>
        <dbReference type="ARBA" id="ARBA00022857"/>
    </source>
</evidence>
<dbReference type="InterPro" id="IPR036652">
    <property type="entry name" value="YjeF_N_dom_sf"/>
</dbReference>
<sequence>MIPIVTPAEMGAIDRAAPEPVEVLIGRAGAATARAALRMLGGGYGRRVAVLAGPGNNGHDGRDAARRLARRGVRVVVHELGDLPARIDGVDLVVDAALGTGARPGFDAPQVAAGIPVLAVDLPSGVDGLTGEAGDGVLAADRTVTFAALKPGLLLGRGRELAGAVEVADIGLDTTAARAHLVTDADVARLVPSRPTDAHKWHAAVWVVAGSPGMTGAAHLTARAAQRAGAGYVRLSTPGLDDDPGRPTEAVGTPLPSDGWADAVLADAERFRALALGPGLGRASDTADEVRRLLGALETPVVVDGDGLHALGDDPAAVLADRPGPTVLTPHDGEAQRLLGHPVPADRLDAGRGLAARTGSVVLLKGPTTVVAGPDGRALVVTAGDARLATAGTGDVLTGVVAALLAVGTDPLGAAAAGAHLHGRAGVLGFPRGLVAGDLPDLLPHAFPQT</sequence>
<proteinExistence type="inferred from homology"/>
<dbReference type="PROSITE" id="PS51385">
    <property type="entry name" value="YJEF_N"/>
    <property type="match status" value="1"/>
</dbReference>
<comment type="catalytic activity">
    <reaction evidence="16 17 18">
        <text>(6S)-NADPHX + ADP = AMP + phosphate + NADPH + H(+)</text>
        <dbReference type="Rhea" id="RHEA:32235"/>
        <dbReference type="ChEBI" id="CHEBI:15378"/>
        <dbReference type="ChEBI" id="CHEBI:43474"/>
        <dbReference type="ChEBI" id="CHEBI:57783"/>
        <dbReference type="ChEBI" id="CHEBI:64076"/>
        <dbReference type="ChEBI" id="CHEBI:456215"/>
        <dbReference type="ChEBI" id="CHEBI:456216"/>
        <dbReference type="EC" id="4.2.1.136"/>
    </reaction>
</comment>
<evidence type="ECO:0000313" key="22">
    <source>
        <dbReference type="Proteomes" id="UP000334019"/>
    </source>
</evidence>
<comment type="similarity">
    <text evidence="3 18">In the N-terminal section; belongs to the NnrE/AIBP family.</text>
</comment>
<dbReference type="GO" id="GO:0052856">
    <property type="term" value="F:NAD(P)HX epimerase activity"/>
    <property type="evidence" value="ECO:0007669"/>
    <property type="project" value="UniProtKB-EC"/>
</dbReference>
<dbReference type="PANTHER" id="PTHR12592:SF0">
    <property type="entry name" value="ATP-DEPENDENT (S)-NAD(P)H-HYDRATE DEHYDRATASE"/>
    <property type="match status" value="1"/>
</dbReference>
<feature type="binding site" evidence="17">
    <location>
        <position position="331"/>
    </location>
    <ligand>
        <name>(6S)-NADPHX</name>
        <dbReference type="ChEBI" id="CHEBI:64076"/>
    </ligand>
</feature>
<keyword evidence="5 18" id="KW-0479">Metal-binding</keyword>
<dbReference type="PANTHER" id="PTHR12592">
    <property type="entry name" value="ATP-DEPENDENT (S)-NAD(P)H-HYDRATE DEHYDRATASE FAMILY MEMBER"/>
    <property type="match status" value="1"/>
</dbReference>
<dbReference type="PIRSF" id="PIRSF017184">
    <property type="entry name" value="Nnr"/>
    <property type="match status" value="1"/>
</dbReference>
<dbReference type="GO" id="GO:0046496">
    <property type="term" value="P:nicotinamide nucleotide metabolic process"/>
    <property type="evidence" value="ECO:0007669"/>
    <property type="project" value="UniProtKB-UniRule"/>
</dbReference>
<evidence type="ECO:0000313" key="21">
    <source>
        <dbReference type="EMBL" id="QGG93899.1"/>
    </source>
</evidence>
<evidence type="ECO:0000256" key="12">
    <source>
        <dbReference type="ARBA" id="ARBA00023239"/>
    </source>
</evidence>
<evidence type="ECO:0000256" key="6">
    <source>
        <dbReference type="ARBA" id="ARBA00022741"/>
    </source>
</evidence>
<evidence type="ECO:0000256" key="16">
    <source>
        <dbReference type="ARBA" id="ARBA00049209"/>
    </source>
</evidence>
<keyword evidence="7 17" id="KW-0067">ATP-binding</keyword>
<organism evidence="21 22">
    <name type="scientific">Actinomarinicola tropica</name>
    <dbReference type="NCBI Taxonomy" id="2789776"/>
    <lineage>
        <taxon>Bacteria</taxon>
        <taxon>Bacillati</taxon>
        <taxon>Actinomycetota</taxon>
        <taxon>Acidimicrobiia</taxon>
        <taxon>Acidimicrobiales</taxon>
        <taxon>Iamiaceae</taxon>
        <taxon>Actinomarinicola</taxon>
    </lineage>
</organism>
<dbReference type="GO" id="GO:0005524">
    <property type="term" value="F:ATP binding"/>
    <property type="evidence" value="ECO:0007669"/>
    <property type="project" value="UniProtKB-UniRule"/>
</dbReference>
<dbReference type="Pfam" id="PF01256">
    <property type="entry name" value="Carb_kinase"/>
    <property type="match status" value="1"/>
</dbReference>
<dbReference type="GO" id="GO:0046872">
    <property type="term" value="F:metal ion binding"/>
    <property type="evidence" value="ECO:0007669"/>
    <property type="project" value="UniProtKB-UniRule"/>
</dbReference>
<keyword evidence="9 18" id="KW-0630">Potassium</keyword>
<evidence type="ECO:0000256" key="9">
    <source>
        <dbReference type="ARBA" id="ARBA00022958"/>
    </source>
</evidence>
<dbReference type="InterPro" id="IPR004443">
    <property type="entry name" value="YjeF_N_dom"/>
</dbReference>
<comment type="function">
    <text evidence="14 18">Bifunctional enzyme that catalyzes the epimerization of the S- and R-forms of NAD(P)HX and the dehydration of the S-form of NAD(P)HX at the expense of ADP, which is converted to AMP. This allows the repair of both epimers of NAD(P)HX, a damaged form of NAD(P)H that is a result of enzymatic or heat-dependent hydration.</text>
</comment>
<feature type="binding site" evidence="17">
    <location>
        <position position="394"/>
    </location>
    <ligand>
        <name>AMP</name>
        <dbReference type="ChEBI" id="CHEBI:456215"/>
    </ligand>
</feature>
<evidence type="ECO:0000256" key="11">
    <source>
        <dbReference type="ARBA" id="ARBA00023235"/>
    </source>
</evidence>
<keyword evidence="6 17" id="KW-0547">Nucleotide-binding</keyword>
<keyword evidence="13" id="KW-0511">Multifunctional enzyme</keyword>
<dbReference type="KEGG" id="atq:GH723_01545"/>
<dbReference type="GO" id="GO:0110051">
    <property type="term" value="P:metabolite repair"/>
    <property type="evidence" value="ECO:0007669"/>
    <property type="project" value="TreeGrafter"/>
</dbReference>
<feature type="binding site" evidence="17">
    <location>
        <position position="395"/>
    </location>
    <ligand>
        <name>(6S)-NADPHX</name>
        <dbReference type="ChEBI" id="CHEBI:64076"/>
    </ligand>
</feature>
<evidence type="ECO:0000256" key="7">
    <source>
        <dbReference type="ARBA" id="ARBA00022840"/>
    </source>
</evidence>
<dbReference type="InterPro" id="IPR017953">
    <property type="entry name" value="Carbohydrate_kinase_pred_CS"/>
</dbReference>
<protein>
    <recommendedName>
        <fullName evidence="17">ADP-dependent (S)-NAD(P)H-hydrate dehydratase</fullName>
        <ecNumber evidence="17">4.2.1.136</ecNumber>
    </recommendedName>
    <alternativeName>
        <fullName evidence="17">ADP-dependent NAD(P)HX dehydratase</fullName>
    </alternativeName>
</protein>
<comment type="cofactor">
    <cofactor evidence="17">
        <name>Mg(2+)</name>
        <dbReference type="ChEBI" id="CHEBI:18420"/>
    </cofactor>
</comment>
<keyword evidence="8 17" id="KW-0521">NADP</keyword>
<dbReference type="CDD" id="cd01171">
    <property type="entry name" value="YXKO-related"/>
    <property type="match status" value="1"/>
</dbReference>
<feature type="domain" description="YjeF C-terminal" evidence="19">
    <location>
        <begin position="183"/>
        <end position="450"/>
    </location>
</feature>
<dbReference type="EMBL" id="CP045851">
    <property type="protein sequence ID" value="QGG93899.1"/>
    <property type="molecule type" value="Genomic_DNA"/>
</dbReference>
<keyword evidence="22" id="KW-1185">Reference proteome</keyword>
<evidence type="ECO:0000256" key="17">
    <source>
        <dbReference type="HAMAP-Rule" id="MF_01965"/>
    </source>
</evidence>
<dbReference type="Proteomes" id="UP000334019">
    <property type="component" value="Chromosome"/>
</dbReference>
<comment type="function">
    <text evidence="17">Catalyzes the dehydration of the S-form of NAD(P)HX at the expense of ADP, which is converted to AMP. Together with NAD(P)HX epimerase, which catalyzes the epimerization of the S- and R-forms, the enzyme allows the repair of both epimers of NAD(P)HX, a damaged form of NAD(P)H that is a result of enzymatic or heat-dependent hydration.</text>
</comment>
<evidence type="ECO:0000256" key="15">
    <source>
        <dbReference type="ARBA" id="ARBA00048238"/>
    </source>
</evidence>
<dbReference type="PROSITE" id="PS51383">
    <property type="entry name" value="YJEF_C_3"/>
    <property type="match status" value="1"/>
</dbReference>
<dbReference type="PROSITE" id="PS01050">
    <property type="entry name" value="YJEF_C_2"/>
    <property type="match status" value="1"/>
</dbReference>
<comment type="catalytic activity">
    <reaction evidence="2 18">
        <text>(6R)-NADPHX = (6S)-NADPHX</text>
        <dbReference type="Rhea" id="RHEA:32227"/>
        <dbReference type="ChEBI" id="CHEBI:64076"/>
        <dbReference type="ChEBI" id="CHEBI:64077"/>
        <dbReference type="EC" id="5.1.99.6"/>
    </reaction>
</comment>
<dbReference type="AlphaFoldDB" id="A0A5Q2RAK0"/>
<comment type="similarity">
    <text evidence="4 18">In the C-terminal section; belongs to the NnrD/CARKD family.</text>
</comment>
<feature type="binding site" evidence="17">
    <location>
        <position position="217"/>
    </location>
    <ligand>
        <name>(6S)-NADPHX</name>
        <dbReference type="ChEBI" id="CHEBI:64076"/>
    </ligand>
</feature>
<evidence type="ECO:0000256" key="13">
    <source>
        <dbReference type="ARBA" id="ARBA00023268"/>
    </source>
</evidence>
<dbReference type="GO" id="GO:0052855">
    <property type="term" value="F:ADP-dependent NAD(P)H-hydrate dehydratase activity"/>
    <property type="evidence" value="ECO:0007669"/>
    <property type="project" value="UniProtKB-UniRule"/>
</dbReference>
<dbReference type="Gene3D" id="3.40.50.10260">
    <property type="entry name" value="YjeF N-terminal domain"/>
    <property type="match status" value="2"/>
</dbReference>
<dbReference type="SUPFAM" id="SSF53613">
    <property type="entry name" value="Ribokinase-like"/>
    <property type="match status" value="1"/>
</dbReference>
<comment type="cofactor">
    <cofactor evidence="18">
        <name>K(+)</name>
        <dbReference type="ChEBI" id="CHEBI:29103"/>
    </cofactor>
    <text evidence="18">Binds 1 potassium ion per subunit.</text>
</comment>
<name>A0A5Q2RAK0_9ACTN</name>
<dbReference type="InterPro" id="IPR000631">
    <property type="entry name" value="CARKD"/>
</dbReference>
<dbReference type="NCBIfam" id="TIGR00196">
    <property type="entry name" value="yjeF_cterm"/>
    <property type="match status" value="1"/>
</dbReference>
<dbReference type="Pfam" id="PF03853">
    <property type="entry name" value="YjeF_N"/>
    <property type="match status" value="2"/>
</dbReference>
<dbReference type="InterPro" id="IPR030677">
    <property type="entry name" value="Nnr"/>
</dbReference>